<proteinExistence type="predicted"/>
<evidence type="ECO:0000313" key="2">
    <source>
        <dbReference type="EnsemblPlants" id="KRH10271"/>
    </source>
</evidence>
<dbReference type="OMA" id="SLCMATN"/>
<reference evidence="2" key="2">
    <citation type="submission" date="2018-02" db="UniProtKB">
        <authorList>
            <consortium name="EnsemblPlants"/>
        </authorList>
    </citation>
    <scope>IDENTIFICATION</scope>
    <source>
        <strain evidence="2">Williams 82</strain>
    </source>
</reference>
<dbReference type="PaxDb" id="3847-GLYMA15G04370.1"/>
<dbReference type="Proteomes" id="UP000008827">
    <property type="component" value="Chromosome 15"/>
</dbReference>
<name>K7M9F3_SOYBN</name>
<evidence type="ECO:0000313" key="1">
    <source>
        <dbReference type="EMBL" id="KRH10271.1"/>
    </source>
</evidence>
<dbReference type="EMBL" id="CM000848">
    <property type="protein sequence ID" value="KRH10271.1"/>
    <property type="molecule type" value="Genomic_DNA"/>
</dbReference>
<reference evidence="1 2" key="1">
    <citation type="journal article" date="2010" name="Nature">
        <title>Genome sequence of the palaeopolyploid soybean.</title>
        <authorList>
            <person name="Schmutz J."/>
            <person name="Cannon S.B."/>
            <person name="Schlueter J."/>
            <person name="Ma J."/>
            <person name="Mitros T."/>
            <person name="Nelson W."/>
            <person name="Hyten D.L."/>
            <person name="Song Q."/>
            <person name="Thelen J.J."/>
            <person name="Cheng J."/>
            <person name="Xu D."/>
            <person name="Hellsten U."/>
            <person name="May G.D."/>
            <person name="Yu Y."/>
            <person name="Sakurai T."/>
            <person name="Umezawa T."/>
            <person name="Bhattacharyya M.K."/>
            <person name="Sandhu D."/>
            <person name="Valliyodan B."/>
            <person name="Lindquist E."/>
            <person name="Peto M."/>
            <person name="Grant D."/>
            <person name="Shu S."/>
            <person name="Goodstein D."/>
            <person name="Barry K."/>
            <person name="Futrell-Griggs M."/>
            <person name="Abernathy B."/>
            <person name="Du J."/>
            <person name="Tian Z."/>
            <person name="Zhu L."/>
            <person name="Gill N."/>
            <person name="Joshi T."/>
            <person name="Libault M."/>
            <person name="Sethuraman A."/>
            <person name="Zhang X.-C."/>
            <person name="Shinozaki K."/>
            <person name="Nguyen H.T."/>
            <person name="Wing R.A."/>
            <person name="Cregan P."/>
            <person name="Specht J."/>
            <person name="Grimwood J."/>
            <person name="Rokhsar D."/>
            <person name="Stacey G."/>
            <person name="Shoemaker R.C."/>
            <person name="Jackson S.A."/>
        </authorList>
    </citation>
    <scope>NUCLEOTIDE SEQUENCE [LARGE SCALE GENOMIC DNA]</scope>
    <source>
        <strain evidence="2">cv. Williams 82</strain>
        <tissue evidence="1">Callus</tissue>
    </source>
</reference>
<protein>
    <submittedName>
        <fullName evidence="1 2">Uncharacterized protein</fullName>
    </submittedName>
</protein>
<dbReference type="InParanoid" id="K7M9F3"/>
<dbReference type="HOGENOM" id="CLU_2762858_0_0_1"/>
<sequence length="70" mass="7879">MQKFYQLRKSQRRLAVVVLGHQIPLYEGVLFLGNSKEHLDNVALPLNLTFVSSINSMETSNVLSLCMATN</sequence>
<dbReference type="AlphaFoldDB" id="K7M9F3"/>
<reference evidence="1" key="3">
    <citation type="submission" date="2018-07" db="EMBL/GenBank/DDBJ databases">
        <title>WGS assembly of Glycine max.</title>
        <authorList>
            <person name="Schmutz J."/>
            <person name="Cannon S."/>
            <person name="Schlueter J."/>
            <person name="Ma J."/>
            <person name="Mitros T."/>
            <person name="Nelson W."/>
            <person name="Hyten D."/>
            <person name="Song Q."/>
            <person name="Thelen J."/>
            <person name="Cheng J."/>
            <person name="Xu D."/>
            <person name="Hellsten U."/>
            <person name="May G."/>
            <person name="Yu Y."/>
            <person name="Sakurai T."/>
            <person name="Umezawa T."/>
            <person name="Bhattacharyya M."/>
            <person name="Sandhu D."/>
            <person name="Valliyodan B."/>
            <person name="Lindquist E."/>
            <person name="Peto M."/>
            <person name="Grant D."/>
            <person name="Shu S."/>
            <person name="Goodstein D."/>
            <person name="Barry K."/>
            <person name="Futrell-Griggs M."/>
            <person name="Abernathy B."/>
            <person name="Du J."/>
            <person name="Tian Z."/>
            <person name="Zhu L."/>
            <person name="Gill N."/>
            <person name="Joshi T."/>
            <person name="Libault M."/>
            <person name="Sethuraman A."/>
            <person name="Zhang X."/>
            <person name="Shinozaki K."/>
            <person name="Nguyen H."/>
            <person name="Wing R."/>
            <person name="Cregan P."/>
            <person name="Specht J."/>
            <person name="Grimwood J."/>
            <person name="Rokhsar D."/>
            <person name="Stacey G."/>
            <person name="Shoemaker R."/>
            <person name="Jackson S."/>
        </authorList>
    </citation>
    <scope>NUCLEOTIDE SEQUENCE</scope>
    <source>
        <tissue evidence="1">Callus</tissue>
    </source>
</reference>
<organism evidence="2">
    <name type="scientific">Glycine max</name>
    <name type="common">Soybean</name>
    <name type="synonym">Glycine hispida</name>
    <dbReference type="NCBI Taxonomy" id="3847"/>
    <lineage>
        <taxon>Eukaryota</taxon>
        <taxon>Viridiplantae</taxon>
        <taxon>Streptophyta</taxon>
        <taxon>Embryophyta</taxon>
        <taxon>Tracheophyta</taxon>
        <taxon>Spermatophyta</taxon>
        <taxon>Magnoliopsida</taxon>
        <taxon>eudicotyledons</taxon>
        <taxon>Gunneridae</taxon>
        <taxon>Pentapetalae</taxon>
        <taxon>rosids</taxon>
        <taxon>fabids</taxon>
        <taxon>Fabales</taxon>
        <taxon>Fabaceae</taxon>
        <taxon>Papilionoideae</taxon>
        <taxon>50 kb inversion clade</taxon>
        <taxon>NPAAA clade</taxon>
        <taxon>indigoferoid/millettioid clade</taxon>
        <taxon>Phaseoleae</taxon>
        <taxon>Glycine</taxon>
        <taxon>Glycine subgen. Soja</taxon>
    </lineage>
</organism>
<evidence type="ECO:0000313" key="3">
    <source>
        <dbReference type="Proteomes" id="UP000008827"/>
    </source>
</evidence>
<dbReference type="Gramene" id="KRH10271">
    <property type="protein sequence ID" value="KRH10271"/>
    <property type="gene ID" value="GLYMA_15G038900"/>
</dbReference>
<accession>K7M9F3</accession>
<keyword evidence="3" id="KW-1185">Reference proteome</keyword>
<dbReference type="EnsemblPlants" id="KRH10271">
    <property type="protein sequence ID" value="KRH10271"/>
    <property type="gene ID" value="GLYMA_15G038900"/>
</dbReference>
<gene>
    <name evidence="1" type="ORF">GLYMA_15G038900</name>
</gene>